<gene>
    <name evidence="2" type="ORF">ACAT0790_LOCUS59638</name>
</gene>
<reference evidence="2" key="1">
    <citation type="submission" date="2021-01" db="EMBL/GenBank/DDBJ databases">
        <authorList>
            <person name="Corre E."/>
            <person name="Pelletier E."/>
            <person name="Niang G."/>
            <person name="Scheremetjew M."/>
            <person name="Finn R."/>
            <person name="Kale V."/>
            <person name="Holt S."/>
            <person name="Cochrane G."/>
            <person name="Meng A."/>
            <person name="Brown T."/>
            <person name="Cohen L."/>
        </authorList>
    </citation>
    <scope>NUCLEOTIDE SEQUENCE</scope>
    <source>
        <strain evidence="2">OF101</strain>
    </source>
</reference>
<evidence type="ECO:0000313" key="2">
    <source>
        <dbReference type="EMBL" id="CAD9182866.1"/>
    </source>
</evidence>
<sequence>MRMLLVLRFASSVAASGPDEERRLDNASSTDSEAGLEMVNALREAAGLAADAGLDMEAAAREAVRLNATLGGKPLRATFGDGVQGSMTLQRLPFGVLFATYGLRVNASLVAGICGGAADNSTPPLFEYHIHDKWEMEDRAAFATGLRCGPKFTGGHWDPTAACSHSSGNPACRDCAKIKKPYSCSPRTFKWWKKDQYNPWDKHACELGDLSSMFGDLEAWSEPASAYVTLKGKIGVAQMSAPHGVVSNDHRRPCIPNEPGFEHATPFHGWGSSRPLSLINRKSIVAHCGSTFEAKGARLFCAELMYSS</sequence>
<dbReference type="GO" id="GO:0046872">
    <property type="term" value="F:metal ion binding"/>
    <property type="evidence" value="ECO:0007669"/>
    <property type="project" value="InterPro"/>
</dbReference>
<feature type="signal peptide" evidence="1">
    <location>
        <begin position="1"/>
        <end position="15"/>
    </location>
</feature>
<organism evidence="2">
    <name type="scientific">Alexandrium catenella</name>
    <name type="common">Red tide dinoflagellate</name>
    <name type="synonym">Gonyaulax catenella</name>
    <dbReference type="NCBI Taxonomy" id="2925"/>
    <lineage>
        <taxon>Eukaryota</taxon>
        <taxon>Sar</taxon>
        <taxon>Alveolata</taxon>
        <taxon>Dinophyceae</taxon>
        <taxon>Gonyaulacales</taxon>
        <taxon>Pyrocystaceae</taxon>
        <taxon>Alexandrium</taxon>
    </lineage>
</organism>
<protein>
    <submittedName>
        <fullName evidence="2">Uncharacterized protein</fullName>
    </submittedName>
</protein>
<name>A0A7S1S2I4_ALECA</name>
<dbReference type="InterPro" id="IPR036423">
    <property type="entry name" value="SOD-like_Cu/Zn_dom_sf"/>
</dbReference>
<accession>A0A7S1S2I4</accession>
<evidence type="ECO:0000256" key="1">
    <source>
        <dbReference type="SAM" id="SignalP"/>
    </source>
</evidence>
<dbReference type="EMBL" id="HBGE01100225">
    <property type="protein sequence ID" value="CAD9182866.1"/>
    <property type="molecule type" value="Transcribed_RNA"/>
</dbReference>
<dbReference type="Gene3D" id="2.60.40.200">
    <property type="entry name" value="Superoxide dismutase, copper/zinc binding domain"/>
    <property type="match status" value="1"/>
</dbReference>
<dbReference type="GO" id="GO:0006801">
    <property type="term" value="P:superoxide metabolic process"/>
    <property type="evidence" value="ECO:0007669"/>
    <property type="project" value="InterPro"/>
</dbReference>
<dbReference type="AlphaFoldDB" id="A0A7S1S2I4"/>
<keyword evidence="1" id="KW-0732">Signal</keyword>
<feature type="chain" id="PRO_5030638766" evidence="1">
    <location>
        <begin position="16"/>
        <end position="308"/>
    </location>
</feature>
<proteinExistence type="predicted"/>